<feature type="transmembrane region" description="Helical" evidence="1">
    <location>
        <begin position="6"/>
        <end position="33"/>
    </location>
</feature>
<dbReference type="AlphaFoldDB" id="A0A835HRR1"/>
<sequence length="93" mass="10363">MKERGALTVVVSGGSLIISQECVCVFVSFVFCLTRNLNIRDDWSCSYVVKLLANKRSDAILLGPNNQYLPKIVVVFAEESEVKGKPRLGSKQW</sequence>
<dbReference type="Proteomes" id="UP000631114">
    <property type="component" value="Unassembled WGS sequence"/>
</dbReference>
<proteinExistence type="predicted"/>
<reference evidence="2 3" key="1">
    <citation type="submission" date="2020-10" db="EMBL/GenBank/DDBJ databases">
        <title>The Coptis chinensis genome and diversification of protoberbering-type alkaloids.</title>
        <authorList>
            <person name="Wang B."/>
            <person name="Shu S."/>
            <person name="Song C."/>
            <person name="Liu Y."/>
        </authorList>
    </citation>
    <scope>NUCLEOTIDE SEQUENCE [LARGE SCALE GENOMIC DNA]</scope>
    <source>
        <strain evidence="2">HL-2020</strain>
        <tissue evidence="2">Leaf</tissue>
    </source>
</reference>
<keyword evidence="1" id="KW-0472">Membrane</keyword>
<evidence type="ECO:0000256" key="1">
    <source>
        <dbReference type="SAM" id="Phobius"/>
    </source>
</evidence>
<evidence type="ECO:0000313" key="3">
    <source>
        <dbReference type="Proteomes" id="UP000631114"/>
    </source>
</evidence>
<gene>
    <name evidence="2" type="ORF">IFM89_004935</name>
</gene>
<organism evidence="2 3">
    <name type="scientific">Coptis chinensis</name>
    <dbReference type="NCBI Taxonomy" id="261450"/>
    <lineage>
        <taxon>Eukaryota</taxon>
        <taxon>Viridiplantae</taxon>
        <taxon>Streptophyta</taxon>
        <taxon>Embryophyta</taxon>
        <taxon>Tracheophyta</taxon>
        <taxon>Spermatophyta</taxon>
        <taxon>Magnoliopsida</taxon>
        <taxon>Ranunculales</taxon>
        <taxon>Ranunculaceae</taxon>
        <taxon>Coptidoideae</taxon>
        <taxon>Coptis</taxon>
    </lineage>
</organism>
<name>A0A835HRR1_9MAGN</name>
<keyword evidence="1" id="KW-1133">Transmembrane helix</keyword>
<accession>A0A835HRR1</accession>
<dbReference type="OrthoDB" id="904351at2759"/>
<comment type="caution">
    <text evidence="2">The sequence shown here is derived from an EMBL/GenBank/DDBJ whole genome shotgun (WGS) entry which is preliminary data.</text>
</comment>
<dbReference type="EMBL" id="JADFTS010000005">
    <property type="protein sequence ID" value="KAF9604229.1"/>
    <property type="molecule type" value="Genomic_DNA"/>
</dbReference>
<keyword evidence="3" id="KW-1185">Reference proteome</keyword>
<evidence type="ECO:0000313" key="2">
    <source>
        <dbReference type="EMBL" id="KAF9604229.1"/>
    </source>
</evidence>
<protein>
    <submittedName>
        <fullName evidence="2">Uncharacterized protein</fullName>
    </submittedName>
</protein>
<keyword evidence="1" id="KW-0812">Transmembrane</keyword>